<name>A0ABW8TK91_9CLOT</name>
<evidence type="ECO:0000256" key="8">
    <source>
        <dbReference type="ARBA" id="ARBA00049213"/>
    </source>
</evidence>
<evidence type="ECO:0000256" key="2">
    <source>
        <dbReference type="ARBA" id="ARBA00022723"/>
    </source>
</evidence>
<feature type="binding site" evidence="9">
    <location>
        <position position="20"/>
    </location>
    <ligand>
        <name>substrate</name>
    </ligand>
</feature>
<keyword evidence="2 9" id="KW-0479">Metal-binding</keyword>
<feature type="binding site" evidence="9">
    <location>
        <position position="18"/>
    </location>
    <ligand>
        <name>substrate</name>
    </ligand>
</feature>
<accession>A0ABW8TK91</accession>
<dbReference type="NCBIfam" id="TIGR01430">
    <property type="entry name" value="aden_deam"/>
    <property type="match status" value="1"/>
</dbReference>
<feature type="binding site" evidence="9">
    <location>
        <position position="174"/>
    </location>
    <ligand>
        <name>substrate</name>
    </ligand>
</feature>
<evidence type="ECO:0000256" key="1">
    <source>
        <dbReference type="ARBA" id="ARBA00012784"/>
    </source>
</evidence>
<evidence type="ECO:0000256" key="5">
    <source>
        <dbReference type="ARBA" id="ARBA00023080"/>
    </source>
</evidence>
<dbReference type="Pfam" id="PF00962">
    <property type="entry name" value="A_deaminase"/>
    <property type="match status" value="1"/>
</dbReference>
<dbReference type="Proteomes" id="UP001623592">
    <property type="component" value="Unassembled WGS sequence"/>
</dbReference>
<feature type="site" description="Important for catalytic activity" evidence="9">
    <location>
        <position position="225"/>
    </location>
</feature>
<dbReference type="HAMAP" id="MF_00540">
    <property type="entry name" value="A_deaminase"/>
    <property type="match status" value="1"/>
</dbReference>
<comment type="similarity">
    <text evidence="9">Belongs to the metallo-dependent hydrolases superfamily. Adenosine and AMP deaminases family. Adenosine deaminase subfamily.</text>
</comment>
<dbReference type="PANTHER" id="PTHR11409:SF43">
    <property type="entry name" value="ADENOSINE DEAMINASE"/>
    <property type="match status" value="1"/>
</dbReference>
<feature type="active site" description="Proton donor" evidence="9">
    <location>
        <position position="204"/>
    </location>
</feature>
<keyword evidence="3 9" id="KW-0378">Hydrolase</keyword>
<sequence length="339" mass="38297">MDLREKIKNIPKTELHCHIDGSLRPSTIIELLRKNNLPLPVSNSSNIEDNFKISGNCGSLKEYLNKFDFPIKVMQKKEDLYRVTFELLEDAKKDGIRYIELRFAPYFHTAEGLKVEEVVEAVLSAMKDAESKLNIYSGLILCAMRHEPVSKSIAVINLARKYTDSGVVAVDLAGNESDFPPELHKAAFDLAYEADINITIHAGETGICKNIMKSINILHASRIGHGIFAYKDKSTLHYLIKNHVPLEMCPKSNLDTKAVGSYKEHPIKTYFEDGLRVTLNTDNRTVSNLNLVDEYMNLVNILGFTEAQILQVMRNGFLSAFCSEDLKNKLLNEFEKSII</sequence>
<evidence type="ECO:0000256" key="4">
    <source>
        <dbReference type="ARBA" id="ARBA00022833"/>
    </source>
</evidence>
<dbReference type="GO" id="GO:0016787">
    <property type="term" value="F:hydrolase activity"/>
    <property type="evidence" value="ECO:0007669"/>
    <property type="project" value="UniProtKB-KW"/>
</dbReference>
<gene>
    <name evidence="9 11" type="primary">add</name>
    <name evidence="11" type="ORF">ACJDT4_19845</name>
</gene>
<dbReference type="InterPro" id="IPR006330">
    <property type="entry name" value="Ado/ade_deaminase"/>
</dbReference>
<proteinExistence type="inferred from homology"/>
<keyword evidence="4 9" id="KW-0862">Zinc</keyword>
<evidence type="ECO:0000256" key="7">
    <source>
        <dbReference type="ARBA" id="ARBA00047989"/>
    </source>
</evidence>
<comment type="caution">
    <text evidence="11">The sequence shown here is derived from an EMBL/GenBank/DDBJ whole genome shotgun (WGS) entry which is preliminary data.</text>
</comment>
<dbReference type="EC" id="3.5.4.4" evidence="1 9"/>
<dbReference type="Gene3D" id="3.20.20.140">
    <property type="entry name" value="Metal-dependent hydrolases"/>
    <property type="match status" value="1"/>
</dbReference>
<feature type="binding site" evidence="9">
    <location>
        <position position="16"/>
    </location>
    <ligand>
        <name>Zn(2+)</name>
        <dbReference type="ChEBI" id="CHEBI:29105"/>
        <note>catalytic</note>
    </ligand>
</feature>
<comment type="function">
    <text evidence="9">Catalyzes the hydrolytic deamination of adenosine and 2-deoxyadenosine.</text>
</comment>
<comment type="catalytic activity">
    <reaction evidence="7">
        <text>adenosine + H2O + H(+) = inosine + NH4(+)</text>
        <dbReference type="Rhea" id="RHEA:24408"/>
        <dbReference type="ChEBI" id="CHEBI:15377"/>
        <dbReference type="ChEBI" id="CHEBI:15378"/>
        <dbReference type="ChEBI" id="CHEBI:16335"/>
        <dbReference type="ChEBI" id="CHEBI:17596"/>
        <dbReference type="ChEBI" id="CHEBI:28938"/>
        <dbReference type="EC" id="3.5.4.4"/>
    </reaction>
    <physiologicalReaction direction="left-to-right" evidence="7">
        <dbReference type="Rhea" id="RHEA:24409"/>
    </physiologicalReaction>
</comment>
<organism evidence="11 12">
    <name type="scientific">Clostridium neuense</name>
    <dbReference type="NCBI Taxonomy" id="1728934"/>
    <lineage>
        <taxon>Bacteria</taxon>
        <taxon>Bacillati</taxon>
        <taxon>Bacillota</taxon>
        <taxon>Clostridia</taxon>
        <taxon>Eubacteriales</taxon>
        <taxon>Clostridiaceae</taxon>
        <taxon>Clostridium</taxon>
    </lineage>
</organism>
<comment type="cofactor">
    <cofactor evidence="9">
        <name>Zn(2+)</name>
        <dbReference type="ChEBI" id="CHEBI:29105"/>
    </cofactor>
    <text evidence="9">Binds 1 zinc ion per subunit.</text>
</comment>
<keyword evidence="5 9" id="KW-0546">Nucleotide metabolism</keyword>
<feature type="binding site" evidence="9">
    <location>
        <position position="201"/>
    </location>
    <ligand>
        <name>Zn(2+)</name>
        <dbReference type="ChEBI" id="CHEBI:29105"/>
        <note>catalytic</note>
    </ligand>
</feature>
<dbReference type="InterPro" id="IPR028893">
    <property type="entry name" value="A_deaminase"/>
</dbReference>
<dbReference type="SUPFAM" id="SSF51556">
    <property type="entry name" value="Metallo-dependent hydrolases"/>
    <property type="match status" value="1"/>
</dbReference>
<dbReference type="CDD" id="cd01320">
    <property type="entry name" value="ADA"/>
    <property type="match status" value="1"/>
</dbReference>
<feature type="binding site" evidence="9">
    <location>
        <position position="282"/>
    </location>
    <ligand>
        <name>Zn(2+)</name>
        <dbReference type="ChEBI" id="CHEBI:29105"/>
        <note>catalytic</note>
    </ligand>
</feature>
<evidence type="ECO:0000256" key="3">
    <source>
        <dbReference type="ARBA" id="ARBA00022801"/>
    </source>
</evidence>
<dbReference type="RefSeq" id="WP_406789328.1">
    <property type="nucleotide sequence ID" value="NZ_JBJIAA010000019.1"/>
</dbReference>
<dbReference type="InterPro" id="IPR032466">
    <property type="entry name" value="Metal_Hydrolase"/>
</dbReference>
<dbReference type="InterPro" id="IPR001365">
    <property type="entry name" value="A_deaminase_dom"/>
</dbReference>
<reference evidence="11 12" key="1">
    <citation type="submission" date="2024-11" db="EMBL/GenBank/DDBJ databases">
        <authorList>
            <person name="Heng Y.C."/>
            <person name="Lim A.C.H."/>
            <person name="Lee J.K.Y."/>
            <person name="Kittelmann S."/>
        </authorList>
    </citation>
    <scope>NUCLEOTIDE SEQUENCE [LARGE SCALE GENOMIC DNA]</scope>
    <source>
        <strain evidence="11 12">WILCCON 0114</strain>
    </source>
</reference>
<comment type="caution">
    <text evidence="9">Lacks conserved residue(s) required for the propagation of feature annotation.</text>
</comment>
<dbReference type="PANTHER" id="PTHR11409">
    <property type="entry name" value="ADENOSINE DEAMINASE"/>
    <property type="match status" value="1"/>
</dbReference>
<comment type="catalytic activity">
    <reaction evidence="8">
        <text>2'-deoxyadenosine + H2O + H(+) = 2'-deoxyinosine + NH4(+)</text>
        <dbReference type="Rhea" id="RHEA:28190"/>
        <dbReference type="ChEBI" id="CHEBI:15377"/>
        <dbReference type="ChEBI" id="CHEBI:15378"/>
        <dbReference type="ChEBI" id="CHEBI:17256"/>
        <dbReference type="ChEBI" id="CHEBI:28938"/>
        <dbReference type="ChEBI" id="CHEBI:28997"/>
        <dbReference type="EC" id="3.5.4.4"/>
    </reaction>
    <physiologicalReaction direction="left-to-right" evidence="8">
        <dbReference type="Rhea" id="RHEA:28191"/>
    </physiologicalReaction>
</comment>
<evidence type="ECO:0000256" key="9">
    <source>
        <dbReference type="HAMAP-Rule" id="MF_00540"/>
    </source>
</evidence>
<keyword evidence="12" id="KW-1185">Reference proteome</keyword>
<dbReference type="EMBL" id="JBJIAA010000019">
    <property type="protein sequence ID" value="MFL0252671.1"/>
    <property type="molecule type" value="Genomic_DNA"/>
</dbReference>
<protein>
    <recommendedName>
        <fullName evidence="1 9">Adenosine deaminase</fullName>
        <ecNumber evidence="1 9">3.5.4.4</ecNumber>
    </recommendedName>
    <alternativeName>
        <fullName evidence="6 9">Adenosine aminohydrolase</fullName>
    </alternativeName>
</protein>
<feature type="domain" description="Adenosine deaminase" evidence="10">
    <location>
        <begin position="11"/>
        <end position="335"/>
    </location>
</feature>
<evidence type="ECO:0000313" key="12">
    <source>
        <dbReference type="Proteomes" id="UP001623592"/>
    </source>
</evidence>
<feature type="binding site" evidence="9">
    <location>
        <position position="18"/>
    </location>
    <ligand>
        <name>Zn(2+)</name>
        <dbReference type="ChEBI" id="CHEBI:29105"/>
        <note>catalytic</note>
    </ligand>
</feature>
<evidence type="ECO:0000259" key="10">
    <source>
        <dbReference type="Pfam" id="PF00962"/>
    </source>
</evidence>
<evidence type="ECO:0000256" key="6">
    <source>
        <dbReference type="ARBA" id="ARBA00031852"/>
    </source>
</evidence>
<evidence type="ECO:0000313" key="11">
    <source>
        <dbReference type="EMBL" id="MFL0252671.1"/>
    </source>
</evidence>